<feature type="region of interest" description="Disordered" evidence="1">
    <location>
        <begin position="1"/>
        <end position="99"/>
    </location>
</feature>
<gene>
    <name evidence="2" type="ORF">FHS42_006593</name>
</gene>
<comment type="caution">
    <text evidence="2">The sequence shown here is derived from an EMBL/GenBank/DDBJ whole genome shotgun (WGS) entry which is preliminary data.</text>
</comment>
<sequence length="99" mass="10226">MARTAPHPGLRHARVRTTLGSPHVTAPGPAPHPSPHLATPKPAPDLTPMLEPGAPTTFGAGAGAAPHRTAPTPEPRTRNPHPGPQGPPRPHRPLAHSAR</sequence>
<feature type="compositionally biased region" description="Basic residues" evidence="1">
    <location>
        <begin position="89"/>
        <end position="99"/>
    </location>
</feature>
<keyword evidence="3" id="KW-1185">Reference proteome</keyword>
<protein>
    <submittedName>
        <fullName evidence="2">Uncharacterized protein</fullName>
    </submittedName>
</protein>
<evidence type="ECO:0000256" key="1">
    <source>
        <dbReference type="SAM" id="MobiDB-lite"/>
    </source>
</evidence>
<name>A0A7W9QGD4_9ACTN</name>
<accession>A0A7W9QGD4</accession>
<dbReference type="EMBL" id="JACHJL010000024">
    <property type="protein sequence ID" value="MBB5939499.1"/>
    <property type="molecule type" value="Genomic_DNA"/>
</dbReference>
<proteinExistence type="predicted"/>
<reference evidence="2 3" key="1">
    <citation type="submission" date="2020-08" db="EMBL/GenBank/DDBJ databases">
        <title>Genomic Encyclopedia of Type Strains, Phase III (KMG-III): the genomes of soil and plant-associated and newly described type strains.</title>
        <authorList>
            <person name="Whitman W."/>
        </authorList>
    </citation>
    <scope>NUCLEOTIDE SEQUENCE [LARGE SCALE GENOMIC DNA]</scope>
    <source>
        <strain evidence="2 3">CECT 8305</strain>
    </source>
</reference>
<dbReference type="Proteomes" id="UP000588098">
    <property type="component" value="Unassembled WGS sequence"/>
</dbReference>
<feature type="compositionally biased region" description="Low complexity" evidence="1">
    <location>
        <begin position="52"/>
        <end position="66"/>
    </location>
</feature>
<evidence type="ECO:0000313" key="2">
    <source>
        <dbReference type="EMBL" id="MBB5939499.1"/>
    </source>
</evidence>
<organism evidence="2 3">
    <name type="scientific">Streptomyces zagrosensis</name>
    <dbReference type="NCBI Taxonomy" id="1042984"/>
    <lineage>
        <taxon>Bacteria</taxon>
        <taxon>Bacillati</taxon>
        <taxon>Actinomycetota</taxon>
        <taxon>Actinomycetes</taxon>
        <taxon>Kitasatosporales</taxon>
        <taxon>Streptomycetaceae</taxon>
        <taxon>Streptomyces</taxon>
    </lineage>
</organism>
<evidence type="ECO:0000313" key="3">
    <source>
        <dbReference type="Proteomes" id="UP000588098"/>
    </source>
</evidence>
<dbReference type="AlphaFoldDB" id="A0A7W9QGD4"/>